<dbReference type="Proteomes" id="UP001055811">
    <property type="component" value="Linkage Group LG01"/>
</dbReference>
<evidence type="ECO:0000313" key="1">
    <source>
        <dbReference type="EMBL" id="KAI3788846.1"/>
    </source>
</evidence>
<accession>A0ACB9H0P2</accession>
<reference evidence="1 2" key="2">
    <citation type="journal article" date="2022" name="Mol. Ecol. Resour.">
        <title>The genomes of chicory, endive, great burdock and yacon provide insights into Asteraceae paleo-polyploidization history and plant inulin production.</title>
        <authorList>
            <person name="Fan W."/>
            <person name="Wang S."/>
            <person name="Wang H."/>
            <person name="Wang A."/>
            <person name="Jiang F."/>
            <person name="Liu H."/>
            <person name="Zhao H."/>
            <person name="Xu D."/>
            <person name="Zhang Y."/>
        </authorList>
    </citation>
    <scope>NUCLEOTIDE SEQUENCE [LARGE SCALE GENOMIC DNA]</scope>
    <source>
        <strain evidence="2">cv. Punajuju</strain>
        <tissue evidence="1">Leaves</tissue>
    </source>
</reference>
<gene>
    <name evidence="1" type="ORF">L2E82_01624</name>
</gene>
<name>A0ACB9H0P2_CICIN</name>
<proteinExistence type="predicted"/>
<evidence type="ECO:0000313" key="2">
    <source>
        <dbReference type="Proteomes" id="UP001055811"/>
    </source>
</evidence>
<comment type="caution">
    <text evidence="1">The sequence shown here is derived from an EMBL/GenBank/DDBJ whole genome shotgun (WGS) entry which is preliminary data.</text>
</comment>
<protein>
    <submittedName>
        <fullName evidence="1">Uncharacterized protein</fullName>
    </submittedName>
</protein>
<reference evidence="2" key="1">
    <citation type="journal article" date="2022" name="Mol. Ecol. Resour.">
        <title>The genomes of chicory, endive, great burdock and yacon provide insights into Asteraceae palaeo-polyploidization history and plant inulin production.</title>
        <authorList>
            <person name="Fan W."/>
            <person name="Wang S."/>
            <person name="Wang H."/>
            <person name="Wang A."/>
            <person name="Jiang F."/>
            <person name="Liu H."/>
            <person name="Zhao H."/>
            <person name="Xu D."/>
            <person name="Zhang Y."/>
        </authorList>
    </citation>
    <scope>NUCLEOTIDE SEQUENCE [LARGE SCALE GENOMIC DNA]</scope>
    <source>
        <strain evidence="2">cv. Punajuju</strain>
    </source>
</reference>
<keyword evidence="2" id="KW-1185">Reference proteome</keyword>
<sequence length="91" mass="10172">MAKEKARRVPCASPTITIATTAATTHHQDRHHPPLLHPPPATTTITTTVTIRIFLDFSQRQQEHGDGAFHFKLTSSPNQTFILDFPSCLRI</sequence>
<dbReference type="EMBL" id="CM042009">
    <property type="protein sequence ID" value="KAI3788846.1"/>
    <property type="molecule type" value="Genomic_DNA"/>
</dbReference>
<organism evidence="1 2">
    <name type="scientific">Cichorium intybus</name>
    <name type="common">Chicory</name>
    <dbReference type="NCBI Taxonomy" id="13427"/>
    <lineage>
        <taxon>Eukaryota</taxon>
        <taxon>Viridiplantae</taxon>
        <taxon>Streptophyta</taxon>
        <taxon>Embryophyta</taxon>
        <taxon>Tracheophyta</taxon>
        <taxon>Spermatophyta</taxon>
        <taxon>Magnoliopsida</taxon>
        <taxon>eudicotyledons</taxon>
        <taxon>Gunneridae</taxon>
        <taxon>Pentapetalae</taxon>
        <taxon>asterids</taxon>
        <taxon>campanulids</taxon>
        <taxon>Asterales</taxon>
        <taxon>Asteraceae</taxon>
        <taxon>Cichorioideae</taxon>
        <taxon>Cichorieae</taxon>
        <taxon>Cichoriinae</taxon>
        <taxon>Cichorium</taxon>
    </lineage>
</organism>